<dbReference type="InterPro" id="IPR014001">
    <property type="entry name" value="Helicase_ATP-bd"/>
</dbReference>
<evidence type="ECO:0000259" key="12">
    <source>
        <dbReference type="PROSITE" id="PS51194"/>
    </source>
</evidence>
<keyword evidence="6" id="KW-0067">ATP-binding</keyword>
<dbReference type="CDD" id="cd18791">
    <property type="entry name" value="SF2_C_RHA"/>
    <property type="match status" value="1"/>
</dbReference>
<feature type="transmembrane region" description="Helical" evidence="10">
    <location>
        <begin position="155"/>
        <end position="179"/>
    </location>
</feature>
<keyword evidence="14" id="KW-1185">Reference proteome</keyword>
<evidence type="ECO:0000256" key="6">
    <source>
        <dbReference type="ARBA" id="ARBA00022840"/>
    </source>
</evidence>
<feature type="transmembrane region" description="Helical" evidence="10">
    <location>
        <begin position="216"/>
        <end position="234"/>
    </location>
</feature>
<feature type="domain" description="Helicase C-terminal" evidence="12">
    <location>
        <begin position="1301"/>
        <end position="1482"/>
    </location>
</feature>
<feature type="compositionally biased region" description="Low complexity" evidence="9">
    <location>
        <begin position="802"/>
        <end position="814"/>
    </location>
</feature>
<dbReference type="GO" id="GO:0004386">
    <property type="term" value="F:helicase activity"/>
    <property type="evidence" value="ECO:0007669"/>
    <property type="project" value="UniProtKB-KW"/>
</dbReference>
<keyword evidence="3" id="KW-0547">Nucleotide-binding</keyword>
<evidence type="ECO:0000256" key="3">
    <source>
        <dbReference type="ARBA" id="ARBA00022741"/>
    </source>
</evidence>
<protein>
    <recommendedName>
        <fullName evidence="1">RNA helicase</fullName>
        <ecNumber evidence="1">3.6.4.13</ecNumber>
    </recommendedName>
</protein>
<dbReference type="InterPro" id="IPR011709">
    <property type="entry name" value="DEAD-box_helicase_OB_fold"/>
</dbReference>
<evidence type="ECO:0000256" key="2">
    <source>
        <dbReference type="ARBA" id="ARBA00022664"/>
    </source>
</evidence>
<evidence type="ECO:0000256" key="9">
    <source>
        <dbReference type="SAM" id="MobiDB-lite"/>
    </source>
</evidence>
<dbReference type="InterPro" id="IPR027417">
    <property type="entry name" value="P-loop_NTPase"/>
</dbReference>
<dbReference type="SMART" id="SM00487">
    <property type="entry name" value="DEXDc"/>
    <property type="match status" value="1"/>
</dbReference>
<dbReference type="Pfam" id="PF04408">
    <property type="entry name" value="WHD_HA2"/>
    <property type="match status" value="1"/>
</dbReference>
<feature type="compositionally biased region" description="Basic residues" evidence="9">
    <location>
        <begin position="738"/>
        <end position="754"/>
    </location>
</feature>
<evidence type="ECO:0000259" key="11">
    <source>
        <dbReference type="PROSITE" id="PS51192"/>
    </source>
</evidence>
<sequence>MAPAGVWNGLISWATGGLVALLALFYWSRRKPADIHFIFDIIFVLYTVAALSPLYSFNLGTLLSWGISSPLSVGILTPLISQQFSVNAPLSTVAPQLRLISADFSIFQCVCVFLFSLLVPLLCWASLLLFGCCCLRRRHSFRLWVTRSWTRLWGWWYLVAMTFTYPLTCTALLVLLQPAIGSGPGPLSSPLLTWVPVGLAAFALLHGVSSLPAAQLAAVLATALVGPLLAKGLALRVLAHFDEYCAILLRDSARLPSADRPAPSGSARIPAGAPRQACCCGCWSALGVAPPLEDPEGALNGLVGLVPVAGHLFAGGAVQRESIRRHSPQAVELSLNPLAAAATAPTHLAAAQLMPSAPAPTATLGHSPEPLSALALVPKAFLHSGESLLFVLQTKQPDSRRAAPATHQRTLRCVSLPLRLAATAASTPSARRGAAQPAHPYREAASSVGLANRARALLPLYHHLRAPLSRGGYQGAMALQTILMAALAACAQRYCSQAYAAFWYLRPYQSDLSGRPQLDGPPAGPLLAILQALGLVLLVARALVLLAWRPFTRSWYLWREGILCGVGAALLGLGLIFPEGFGPAGPVVYTLPDTPLATWLRAYGPSPVEALSQGGPVAAFSPLAAGAACATAALVMCLGLLPGLASLARRWCPCSCCRGRGGPTVVELYLVLPDRPAAPGLRPRGAEERLAAVAPQPDDGGDPGAAPLRPGDVSMSFADPRTLHIRHVAPAPRMCPPSHRRAALAAPARRRRVARPSSQPTASNAPAIAIGREAPAAPVPAPPHTLAITPSPLHRRTGGSPGSPSGSLAGSPSVGSPPPYDTVSSPPPLGLLSSTVAESPRLVSASPSLPLRAPPPRPSCPPPRPGVPPPRPRGPPPVPPGAGAGAEAAKPPAPEPEPPTALELFLRQQRAQADAEAKVAGGWGEDAISGPTPFTSPFARPALDSVRTPFSSGASLFGGEGDSPMPPEGTVGTPDRPLHFQLRMQDDARARDQLQARMQAGARSAERRLRQDEVEGITPHKEQDMKNRFHTKNPSNVCFALSLHPATQAMSDHRRQRLDITTTAASMKRSRFDQKEDGQTNPLTQKPYSAQYYQILEKRTKLPIYEHKEEFLRLVRENRVVVLVGETGSGKTTQIPQFLVSDEFLGGGRYQIGCTQPRRVAAMSVSKRVADEMDVTLGEEVGYSIRFEDLSGPKTVLKYLTDGMLLRESMSDPLLSRYKVLILDEAHERTLATDVLFGLIKEIMPKRPDLKIVVMSATLDAAKFQQYFEGAPLLKVPGRLHPVDIYYTPEPERDYLQAAIRTTVQIHVCEEPGDILLFLTGEEEIEDAVNKIRKEVEEAGPEVGPVTVYPLYSTLPPQQQQRIFDPAPPPRTPGGPAGRKIIVSTNIAETSLTIDGIVYVVDPGFSKQKVYNPRVRVESLLVSPISKASAQQRAGRAGRTRPGKCFRLYTEKAFKKELQENTYPEILRSNLGAVVLQLKKIGIDDLVHFDFMDPPAPETLMRALEMLNYLGALDDDGNLTPLGAVMSEFPLDPQLAKMLVAAPEFNCSNEILSIAAMLSVPQCFLRPREAQKAADEARSRFTHSDGDHLTLLNAYHAWKANSEDPNWCWNNFLNQRTMRSAENVRVQLQRILQRLAIPLNSTDFASRQYYPNIRRALTAGFFMQVAHLERGGHYMTAKDNQVVQLHPSTGLDNKPNWVLYHEFVLTTKNYIRTCTEISPEWLIELAPSYYDMSNFPTGEAKQLLMRIVAEKKVRPLPMPGSATASRAHLPQHAVAQQAALQQAQQAALPQQ</sequence>
<keyword evidence="5 13" id="KW-0347">Helicase</keyword>
<feature type="transmembrane region" description="Helical" evidence="10">
    <location>
        <begin position="525"/>
        <end position="544"/>
    </location>
</feature>
<feature type="transmembrane region" description="Helical" evidence="10">
    <location>
        <begin position="37"/>
        <end position="55"/>
    </location>
</feature>
<keyword evidence="10" id="KW-1133">Transmembrane helix</keyword>
<evidence type="ECO:0000256" key="5">
    <source>
        <dbReference type="ARBA" id="ARBA00022806"/>
    </source>
</evidence>
<keyword evidence="7" id="KW-0508">mRNA splicing</keyword>
<dbReference type="InterPro" id="IPR001650">
    <property type="entry name" value="Helicase_C-like"/>
</dbReference>
<feature type="compositionally biased region" description="Pro residues" evidence="9">
    <location>
        <begin position="852"/>
        <end position="880"/>
    </location>
</feature>
<name>A0ABQ8UVB4_9EUKA</name>
<feature type="region of interest" description="Disordered" evidence="9">
    <location>
        <begin position="730"/>
        <end position="902"/>
    </location>
</feature>
<dbReference type="InterPro" id="IPR007502">
    <property type="entry name" value="Helicase-assoc_dom"/>
</dbReference>
<dbReference type="EMBL" id="JAPMOS010000001">
    <property type="protein sequence ID" value="KAJ4463032.1"/>
    <property type="molecule type" value="Genomic_DNA"/>
</dbReference>
<evidence type="ECO:0000256" key="7">
    <source>
        <dbReference type="ARBA" id="ARBA00023187"/>
    </source>
</evidence>
<reference evidence="13" key="1">
    <citation type="journal article" date="2022" name="bioRxiv">
        <title>Genomics of Preaxostyla Flagellates Illuminates Evolutionary Transitions and the Path Towards Mitochondrial Loss.</title>
        <authorList>
            <person name="Novak L.V.F."/>
            <person name="Treitli S.C."/>
            <person name="Pyrih J."/>
            <person name="Halakuc P."/>
            <person name="Pipaliya S.V."/>
            <person name="Vacek V."/>
            <person name="Brzon O."/>
            <person name="Soukal P."/>
            <person name="Eme L."/>
            <person name="Dacks J.B."/>
            <person name="Karnkowska A."/>
            <person name="Elias M."/>
            <person name="Hampl V."/>
        </authorList>
    </citation>
    <scope>NUCLEOTIDE SEQUENCE</scope>
    <source>
        <strain evidence="13">RCP-MX</strain>
    </source>
</reference>
<dbReference type="PROSITE" id="PS51192">
    <property type="entry name" value="HELICASE_ATP_BIND_1"/>
    <property type="match status" value="1"/>
</dbReference>
<dbReference type="Pfam" id="PF07717">
    <property type="entry name" value="OB_NTP_bind"/>
    <property type="match status" value="1"/>
</dbReference>
<feature type="domain" description="Helicase ATP-binding" evidence="11">
    <location>
        <begin position="1112"/>
        <end position="1277"/>
    </location>
</feature>
<dbReference type="Gene3D" id="3.40.50.300">
    <property type="entry name" value="P-loop containing nucleotide triphosphate hydrolases"/>
    <property type="match status" value="2"/>
</dbReference>
<dbReference type="Proteomes" id="UP001141327">
    <property type="component" value="Unassembled WGS sequence"/>
</dbReference>
<accession>A0ABQ8UVB4</accession>
<feature type="transmembrane region" description="Helical" evidence="10">
    <location>
        <begin position="105"/>
        <end position="135"/>
    </location>
</feature>
<keyword evidence="2" id="KW-0507">mRNA processing</keyword>
<gene>
    <name evidence="13" type="ORF">PAPYR_278</name>
</gene>
<evidence type="ECO:0000313" key="14">
    <source>
        <dbReference type="Proteomes" id="UP001141327"/>
    </source>
</evidence>
<evidence type="ECO:0000313" key="13">
    <source>
        <dbReference type="EMBL" id="KAJ4463032.1"/>
    </source>
</evidence>
<evidence type="ECO:0000256" key="10">
    <source>
        <dbReference type="SAM" id="Phobius"/>
    </source>
</evidence>
<keyword evidence="10" id="KW-0812">Transmembrane</keyword>
<feature type="transmembrane region" description="Helical" evidence="10">
    <location>
        <begin position="6"/>
        <end position="25"/>
    </location>
</feature>
<dbReference type="PROSITE" id="PS51194">
    <property type="entry name" value="HELICASE_CTER"/>
    <property type="match status" value="1"/>
</dbReference>
<keyword evidence="10" id="KW-0472">Membrane</keyword>
<evidence type="ECO:0000256" key="4">
    <source>
        <dbReference type="ARBA" id="ARBA00022801"/>
    </source>
</evidence>
<dbReference type="Gene3D" id="1.20.120.1080">
    <property type="match status" value="1"/>
</dbReference>
<dbReference type="InterPro" id="IPR011545">
    <property type="entry name" value="DEAD/DEAH_box_helicase_dom"/>
</dbReference>
<keyword evidence="4" id="KW-0378">Hydrolase</keyword>
<dbReference type="Pfam" id="PF21010">
    <property type="entry name" value="HA2_C"/>
    <property type="match status" value="1"/>
</dbReference>
<dbReference type="InterPro" id="IPR048333">
    <property type="entry name" value="HA2_WH"/>
</dbReference>
<dbReference type="CDD" id="cd17973">
    <property type="entry name" value="DEXHc_DHX15"/>
    <property type="match status" value="1"/>
</dbReference>
<dbReference type="Pfam" id="PF00271">
    <property type="entry name" value="Helicase_C"/>
    <property type="match status" value="1"/>
</dbReference>
<dbReference type="InterPro" id="IPR044756">
    <property type="entry name" value="DHX15_DEXHc"/>
</dbReference>
<dbReference type="PANTHER" id="PTHR18934:SF109">
    <property type="entry name" value="ATP-DEPENDENT RNA HELICASE DHX15 HOMOLOG"/>
    <property type="match status" value="1"/>
</dbReference>
<feature type="transmembrane region" description="Helical" evidence="10">
    <location>
        <begin position="191"/>
        <end position="209"/>
    </location>
</feature>
<dbReference type="SUPFAM" id="SSF52540">
    <property type="entry name" value="P-loop containing nucleoside triphosphate hydrolases"/>
    <property type="match status" value="1"/>
</dbReference>
<feature type="compositionally biased region" description="Low complexity" evidence="9">
    <location>
        <begin position="830"/>
        <end position="851"/>
    </location>
</feature>
<dbReference type="PANTHER" id="PTHR18934">
    <property type="entry name" value="ATP-DEPENDENT RNA HELICASE"/>
    <property type="match status" value="1"/>
</dbReference>
<proteinExistence type="predicted"/>
<comment type="catalytic activity">
    <reaction evidence="8">
        <text>ATP + H2O = ADP + phosphate + H(+)</text>
        <dbReference type="Rhea" id="RHEA:13065"/>
        <dbReference type="ChEBI" id="CHEBI:15377"/>
        <dbReference type="ChEBI" id="CHEBI:15378"/>
        <dbReference type="ChEBI" id="CHEBI:30616"/>
        <dbReference type="ChEBI" id="CHEBI:43474"/>
        <dbReference type="ChEBI" id="CHEBI:456216"/>
        <dbReference type="EC" id="3.6.4.13"/>
    </reaction>
</comment>
<dbReference type="Pfam" id="PF00270">
    <property type="entry name" value="DEAD"/>
    <property type="match status" value="1"/>
</dbReference>
<feature type="transmembrane region" description="Helical" evidence="10">
    <location>
        <begin position="556"/>
        <end position="577"/>
    </location>
</feature>
<dbReference type="EC" id="3.6.4.13" evidence="1"/>
<dbReference type="SMART" id="SM00490">
    <property type="entry name" value="HELICc"/>
    <property type="match status" value="1"/>
</dbReference>
<dbReference type="SMART" id="SM00847">
    <property type="entry name" value="HA2"/>
    <property type="match status" value="1"/>
</dbReference>
<feature type="compositionally biased region" description="Pro residues" evidence="9">
    <location>
        <begin position="815"/>
        <end position="829"/>
    </location>
</feature>
<evidence type="ECO:0000256" key="1">
    <source>
        <dbReference type="ARBA" id="ARBA00012552"/>
    </source>
</evidence>
<organism evidence="13 14">
    <name type="scientific">Paratrimastix pyriformis</name>
    <dbReference type="NCBI Taxonomy" id="342808"/>
    <lineage>
        <taxon>Eukaryota</taxon>
        <taxon>Metamonada</taxon>
        <taxon>Preaxostyla</taxon>
        <taxon>Paratrimastigidae</taxon>
        <taxon>Paratrimastix</taxon>
    </lineage>
</organism>
<comment type="caution">
    <text evidence="13">The sequence shown here is derived from an EMBL/GenBank/DDBJ whole genome shotgun (WGS) entry which is preliminary data.</text>
</comment>
<evidence type="ECO:0000256" key="8">
    <source>
        <dbReference type="ARBA" id="ARBA00047984"/>
    </source>
</evidence>